<dbReference type="Gene3D" id="3.90.320.10">
    <property type="match status" value="1"/>
</dbReference>
<protein>
    <recommendedName>
        <fullName evidence="1">YqaJ viral recombinase domain-containing protein</fullName>
    </recommendedName>
</protein>
<dbReference type="PANTHER" id="PTHR46609">
    <property type="entry name" value="EXONUCLEASE, PHAGE-TYPE/RECB, C-TERMINAL DOMAIN-CONTAINING PROTEIN"/>
    <property type="match status" value="1"/>
</dbReference>
<dbReference type="CDD" id="cd22343">
    <property type="entry name" value="PDDEXK_lambda_exonuclease-like"/>
    <property type="match status" value="1"/>
</dbReference>
<dbReference type="Pfam" id="PF09588">
    <property type="entry name" value="YqaJ"/>
    <property type="match status" value="1"/>
</dbReference>
<accession>A0A6C0H2L5</accession>
<dbReference type="InterPro" id="IPR019080">
    <property type="entry name" value="YqaJ_viral_recombinase"/>
</dbReference>
<dbReference type="InterPro" id="IPR051703">
    <property type="entry name" value="NF-kappa-B_Signaling_Reg"/>
</dbReference>
<feature type="domain" description="YqaJ viral recombinase" evidence="1">
    <location>
        <begin position="154"/>
        <end position="287"/>
    </location>
</feature>
<dbReference type="InterPro" id="IPR011335">
    <property type="entry name" value="Restrct_endonuc-II-like"/>
</dbReference>
<dbReference type="SUPFAM" id="SSF52980">
    <property type="entry name" value="Restriction endonuclease-like"/>
    <property type="match status" value="1"/>
</dbReference>
<organism evidence="2">
    <name type="scientific">viral metagenome</name>
    <dbReference type="NCBI Taxonomy" id="1070528"/>
    <lineage>
        <taxon>unclassified sequences</taxon>
        <taxon>metagenomes</taxon>
        <taxon>organismal metagenomes</taxon>
    </lineage>
</organism>
<dbReference type="EMBL" id="MN739855">
    <property type="protein sequence ID" value="QHT74689.1"/>
    <property type="molecule type" value="Genomic_DNA"/>
</dbReference>
<dbReference type="InterPro" id="IPR011604">
    <property type="entry name" value="PDDEXK-like_dom_sf"/>
</dbReference>
<dbReference type="PANTHER" id="PTHR46609:SF6">
    <property type="entry name" value="EXONUCLEASE, PHAGE-TYPE_RECB, C-TERMINAL DOMAIN-CONTAINING PROTEIN-RELATED"/>
    <property type="match status" value="1"/>
</dbReference>
<sequence>MSETSEASISDESSITDTDIDIENHGILTDITEDDIAELTETIYELNEDFMKEHVLKLSSPTFYEDMVTCICQLLFDDFCKSGLTHNDEDGENYDEFREFVENVTENYIEWATIPQRSIKYTEFNKDIDVSSVSIKINRLQEINKNQPKQRTEEWYDYRNGLLSASTLWKVFGSEAQRNSLIYEKCKPVDKSFSYSTNTESAMHWGVKYEPVTIMVYENLYQTKVGEFGCIPHPRYNYIGASPDGINIDPDSIKYGTMLEIKNIVNREITGVPKEEYWTQTQIQMETCDLDACDFVETRFIEYENETSFYQDESREYKGVILYFIQRPNMGSVAEPTDNAPFYSYMPLSVPLDKESVEHWVEEERANLRGDGKALFTTLYWYLDQFSCVLIPRNRAWFYEAQPHVENLWRTIEKERNEGYEHRAAKKREPKTQVVRVGESGLNSHIQSYFIENLNLQNTVRCVKIE</sequence>
<name>A0A6C0H2L5_9ZZZZ</name>
<proteinExistence type="predicted"/>
<reference evidence="2" key="1">
    <citation type="journal article" date="2020" name="Nature">
        <title>Giant virus diversity and host interactions through global metagenomics.</title>
        <authorList>
            <person name="Schulz F."/>
            <person name="Roux S."/>
            <person name="Paez-Espino D."/>
            <person name="Jungbluth S."/>
            <person name="Walsh D.A."/>
            <person name="Denef V.J."/>
            <person name="McMahon K.D."/>
            <person name="Konstantinidis K.T."/>
            <person name="Eloe-Fadrosh E.A."/>
            <person name="Kyrpides N.C."/>
            <person name="Woyke T."/>
        </authorList>
    </citation>
    <scope>NUCLEOTIDE SEQUENCE</scope>
    <source>
        <strain evidence="2">GVMAG-M-3300023179-59</strain>
    </source>
</reference>
<evidence type="ECO:0000313" key="2">
    <source>
        <dbReference type="EMBL" id="QHT74689.1"/>
    </source>
</evidence>
<dbReference type="AlphaFoldDB" id="A0A6C0H2L5"/>
<evidence type="ECO:0000259" key="1">
    <source>
        <dbReference type="Pfam" id="PF09588"/>
    </source>
</evidence>